<evidence type="ECO:0000256" key="6">
    <source>
        <dbReference type="ARBA" id="ARBA00022679"/>
    </source>
</evidence>
<dbReference type="GO" id="GO:0004673">
    <property type="term" value="F:protein histidine kinase activity"/>
    <property type="evidence" value="ECO:0007669"/>
    <property type="project" value="UniProtKB-EC"/>
</dbReference>
<comment type="catalytic activity">
    <reaction evidence="1">
        <text>ATP + protein L-histidine = ADP + protein N-phospho-L-histidine.</text>
        <dbReference type="EC" id="2.7.13.3"/>
    </reaction>
</comment>
<evidence type="ECO:0000313" key="15">
    <source>
        <dbReference type="Proteomes" id="UP000465778"/>
    </source>
</evidence>
<dbReference type="SUPFAM" id="SSF55781">
    <property type="entry name" value="GAF domain-like"/>
    <property type="match status" value="1"/>
</dbReference>
<dbReference type="CDD" id="cd06225">
    <property type="entry name" value="HAMP"/>
    <property type="match status" value="1"/>
</dbReference>
<dbReference type="EMBL" id="VDEM01000073">
    <property type="protein sequence ID" value="KAF0821995.1"/>
    <property type="molecule type" value="Genomic_DNA"/>
</dbReference>
<keyword evidence="10" id="KW-0902">Two-component regulatory system</keyword>
<dbReference type="AlphaFoldDB" id="A0A800N8Z8"/>
<keyword evidence="5" id="KW-0597">Phosphoprotein</keyword>
<dbReference type="InterPro" id="IPR003660">
    <property type="entry name" value="HAMP_dom"/>
</dbReference>
<evidence type="ECO:0000256" key="1">
    <source>
        <dbReference type="ARBA" id="ARBA00000085"/>
    </source>
</evidence>
<evidence type="ECO:0000256" key="3">
    <source>
        <dbReference type="ARBA" id="ARBA00012438"/>
    </source>
</evidence>
<evidence type="ECO:0000256" key="11">
    <source>
        <dbReference type="ARBA" id="ARBA00023136"/>
    </source>
</evidence>
<dbReference type="Gene3D" id="6.10.340.10">
    <property type="match status" value="1"/>
</dbReference>
<evidence type="ECO:0000256" key="10">
    <source>
        <dbReference type="ARBA" id="ARBA00023012"/>
    </source>
</evidence>
<keyword evidence="7" id="KW-0547">Nucleotide-binding</keyword>
<dbReference type="PANTHER" id="PTHR45528">
    <property type="entry name" value="SENSOR HISTIDINE KINASE CPXA"/>
    <property type="match status" value="1"/>
</dbReference>
<comment type="caution">
    <text evidence="14">The sequence shown here is derived from an EMBL/GenBank/DDBJ whole genome shotgun (WGS) entry which is preliminary data.</text>
</comment>
<dbReference type="PANTHER" id="PTHR45528:SF1">
    <property type="entry name" value="SENSOR HISTIDINE KINASE CPXA"/>
    <property type="match status" value="1"/>
</dbReference>
<name>A0A800N8Z8_CYTFI</name>
<dbReference type="Pfam" id="PF00672">
    <property type="entry name" value="HAMP"/>
    <property type="match status" value="1"/>
</dbReference>
<feature type="domain" description="HAMP" evidence="13">
    <location>
        <begin position="99"/>
        <end position="153"/>
    </location>
</feature>
<keyword evidence="12" id="KW-1133">Transmembrane helix</keyword>
<evidence type="ECO:0000256" key="4">
    <source>
        <dbReference type="ARBA" id="ARBA00022475"/>
    </source>
</evidence>
<evidence type="ECO:0000259" key="13">
    <source>
        <dbReference type="PROSITE" id="PS50885"/>
    </source>
</evidence>
<dbReference type="PROSITE" id="PS50885">
    <property type="entry name" value="HAMP"/>
    <property type="match status" value="1"/>
</dbReference>
<dbReference type="GO" id="GO:0005524">
    <property type="term" value="F:ATP binding"/>
    <property type="evidence" value="ECO:0007669"/>
    <property type="project" value="UniProtKB-KW"/>
</dbReference>
<organism evidence="14 15">
    <name type="scientific">Cytobacillus firmus</name>
    <name type="common">Bacillus firmus</name>
    <dbReference type="NCBI Taxonomy" id="1399"/>
    <lineage>
        <taxon>Bacteria</taxon>
        <taxon>Bacillati</taxon>
        <taxon>Bacillota</taxon>
        <taxon>Bacilli</taxon>
        <taxon>Bacillales</taxon>
        <taxon>Bacillaceae</taxon>
        <taxon>Cytobacillus</taxon>
    </lineage>
</organism>
<evidence type="ECO:0000256" key="8">
    <source>
        <dbReference type="ARBA" id="ARBA00022777"/>
    </source>
</evidence>
<protein>
    <recommendedName>
        <fullName evidence="3">histidine kinase</fullName>
        <ecNumber evidence="3">2.7.13.3</ecNumber>
    </recommendedName>
</protein>
<keyword evidence="6" id="KW-0808">Transferase</keyword>
<dbReference type="Proteomes" id="UP000465778">
    <property type="component" value="Unassembled WGS sequence"/>
</dbReference>
<evidence type="ECO:0000256" key="7">
    <source>
        <dbReference type="ARBA" id="ARBA00022741"/>
    </source>
</evidence>
<proteinExistence type="predicted"/>
<evidence type="ECO:0000256" key="2">
    <source>
        <dbReference type="ARBA" id="ARBA00004651"/>
    </source>
</evidence>
<dbReference type="GO" id="GO:0000160">
    <property type="term" value="P:phosphorelay signal transduction system"/>
    <property type="evidence" value="ECO:0007669"/>
    <property type="project" value="UniProtKB-KW"/>
</dbReference>
<keyword evidence="12" id="KW-0812">Transmembrane</keyword>
<dbReference type="SUPFAM" id="SSF158472">
    <property type="entry name" value="HAMP domain-like"/>
    <property type="match status" value="1"/>
</dbReference>
<keyword evidence="11 12" id="KW-0472">Membrane</keyword>
<evidence type="ECO:0000313" key="14">
    <source>
        <dbReference type="EMBL" id="KAF0821995.1"/>
    </source>
</evidence>
<feature type="transmembrane region" description="Helical" evidence="12">
    <location>
        <begin position="75"/>
        <end position="98"/>
    </location>
</feature>
<sequence>MLLKEVEQAYESYAQMQYSFTELMGSREMDSLEELYRSERENRNALLNKLGEFKEYQEGLMADSLESANETYSQLVSTLVAAVAIAIVLIIGVTVWVIRSTGRSISLITKGIKEIDYQDLSSISRLNIETKDEIGEIAKAFNSMADSLENYYEKEQRYSAEISEQNWIQSQSASLVSIYSQHVTIANLADDFISRLAPAAGANLGVVYVKDDSGSKPVFRKQAAYADGAEDAGRDFFYEGEGITGQTVRDKKTVLLRDVPENYKVLSTGLGDIRPKIGNAGGRPGSNPD</sequence>
<reference evidence="14 15" key="1">
    <citation type="journal article" date="2020" name="G3 (Bethesda)">
        <title>Whole Genome Sequencing and Comparative Genomics of Two Nematicidal Bacillus Strains Reveals a Wide Range of Possible Virulence Factors.</title>
        <authorList>
            <person name="Susic N."/>
            <person name="Janezic S."/>
            <person name="Rupnik M."/>
            <person name="Geric Stare B."/>
        </authorList>
    </citation>
    <scope>NUCLEOTIDE SEQUENCE [LARGE SCALE GENOMIC DNA]</scope>
    <source>
        <strain evidence="14 15">I-1582</strain>
    </source>
</reference>
<evidence type="ECO:0000256" key="5">
    <source>
        <dbReference type="ARBA" id="ARBA00022553"/>
    </source>
</evidence>
<keyword evidence="9" id="KW-0067">ATP-binding</keyword>
<dbReference type="GO" id="GO:0005886">
    <property type="term" value="C:plasma membrane"/>
    <property type="evidence" value="ECO:0007669"/>
    <property type="project" value="UniProtKB-SubCell"/>
</dbReference>
<keyword evidence="8 14" id="KW-0418">Kinase</keyword>
<evidence type="ECO:0000256" key="9">
    <source>
        <dbReference type="ARBA" id="ARBA00022840"/>
    </source>
</evidence>
<dbReference type="InterPro" id="IPR050398">
    <property type="entry name" value="HssS/ArlS-like"/>
</dbReference>
<evidence type="ECO:0000256" key="12">
    <source>
        <dbReference type="SAM" id="Phobius"/>
    </source>
</evidence>
<gene>
    <name evidence="14" type="ORF">KIS1582_4254</name>
</gene>
<dbReference type="RefSeq" id="WP_236564753.1">
    <property type="nucleotide sequence ID" value="NZ_JBALQM010000249.1"/>
</dbReference>
<comment type="subcellular location">
    <subcellularLocation>
        <location evidence="2">Cell membrane</location>
        <topology evidence="2">Multi-pass membrane protein</topology>
    </subcellularLocation>
</comment>
<dbReference type="SMART" id="SM00304">
    <property type="entry name" value="HAMP"/>
    <property type="match status" value="1"/>
</dbReference>
<dbReference type="EC" id="2.7.13.3" evidence="3"/>
<keyword evidence="4" id="KW-1003">Cell membrane</keyword>
<accession>A0A800N8Z8</accession>